<reference evidence="1" key="1">
    <citation type="submission" date="2022-07" db="EMBL/GenBank/DDBJ databases">
        <title>Genome Sequence of Phlebia brevispora.</title>
        <authorList>
            <person name="Buettner E."/>
        </authorList>
    </citation>
    <scope>NUCLEOTIDE SEQUENCE</scope>
    <source>
        <strain evidence="1">MPL23</strain>
    </source>
</reference>
<evidence type="ECO:0000313" key="2">
    <source>
        <dbReference type="Proteomes" id="UP001148662"/>
    </source>
</evidence>
<comment type="caution">
    <text evidence="1">The sequence shown here is derived from an EMBL/GenBank/DDBJ whole genome shotgun (WGS) entry which is preliminary data.</text>
</comment>
<evidence type="ECO:0000313" key="1">
    <source>
        <dbReference type="EMBL" id="KAJ3518703.1"/>
    </source>
</evidence>
<keyword evidence="2" id="KW-1185">Reference proteome</keyword>
<proteinExistence type="predicted"/>
<name>A0ACC1RHY2_9APHY</name>
<protein>
    <submittedName>
        <fullName evidence="1">Uncharacterized protein</fullName>
    </submittedName>
</protein>
<dbReference type="Proteomes" id="UP001148662">
    <property type="component" value="Unassembled WGS sequence"/>
</dbReference>
<dbReference type="EMBL" id="JANHOG010002930">
    <property type="protein sequence ID" value="KAJ3518703.1"/>
    <property type="molecule type" value="Genomic_DNA"/>
</dbReference>
<gene>
    <name evidence="1" type="ORF">NM688_g9401</name>
</gene>
<sequence length="476" mass="53778">MYKCISPTRFPYGRKEEWSVYRWHSNRDQSRVLPVSGKHCSQYKRELIFPLSLKFLSLQALVLYIAVCGIATHAVFKHYEPSSVVIHGALLIIFPLVLSALLTSHLHLSNAIITAFSTFHGTLCSSILLYRLSPLHSLYQFPGPVFCKISKVSFAWISSHGTQHVYVRQLHDKYGDIVRIGPNEISIRDVSLINAVMGTQGLPKGPSLAGRTFQSKFTSLIGLRDPHAHFIRRKPWNRALNMSAIKEFQPILTARAAQLVESVGQQQDIFDLSRWFGFFTYDFMCDMVFGGGSEMLREGDPQQHWDRMQKAIDALMWLDHLPWLADYARKFPRSVATISNGRMSGIKRIERRKNEGVSRKDLMYSLSNEDIGGDTPPHEIVLLEGFLAIVAGSDTTSGVLSNVFYYLLSNPEVYKRLQSEVDRYYPTSEDSLDPQYYPQMPYLDAVINETLRLMPAVPSGSQRAPLIGSGGKLVGP</sequence>
<accession>A0ACC1RHY2</accession>
<organism evidence="1 2">
    <name type="scientific">Phlebia brevispora</name>
    <dbReference type="NCBI Taxonomy" id="194682"/>
    <lineage>
        <taxon>Eukaryota</taxon>
        <taxon>Fungi</taxon>
        <taxon>Dikarya</taxon>
        <taxon>Basidiomycota</taxon>
        <taxon>Agaricomycotina</taxon>
        <taxon>Agaricomycetes</taxon>
        <taxon>Polyporales</taxon>
        <taxon>Meruliaceae</taxon>
        <taxon>Phlebia</taxon>
    </lineage>
</organism>